<evidence type="ECO:0000313" key="3">
    <source>
        <dbReference type="EMBL" id="KAA5548282.1"/>
    </source>
</evidence>
<evidence type="ECO:0000259" key="2">
    <source>
        <dbReference type="Pfam" id="PF09835"/>
    </source>
</evidence>
<name>A0A5M6DPW2_9BACT</name>
<dbReference type="PANTHER" id="PTHR35102:SF1">
    <property type="entry name" value="E3 UBIQUITIN-PROTEIN LIGASE"/>
    <property type="match status" value="1"/>
</dbReference>
<dbReference type="AlphaFoldDB" id="A0A5M6DPW2"/>
<dbReference type="Pfam" id="PF09835">
    <property type="entry name" value="DUF2062"/>
    <property type="match status" value="1"/>
</dbReference>
<sequence length="168" mass="19268">MKHPRPHSYFRRRIINPLLALLTMGITPQKLALTVAFGVVVGIMPLFGLATLLCTLLGLRFRLNIPALLLICYLVAPIHLLLYLPFIRMGILIFGADEFRMTFEQLLIMFKEDWLDALEKVWLANLLGVAVWLLLSIPITALVYFITLPIFRKYVRVPKRNLISDIPI</sequence>
<keyword evidence="1" id="KW-0472">Membrane</keyword>
<dbReference type="Proteomes" id="UP000323426">
    <property type="component" value="Unassembled WGS sequence"/>
</dbReference>
<reference evidence="3 4" key="1">
    <citation type="submission" date="2019-09" db="EMBL/GenBank/DDBJ databases">
        <title>Genome sequence and assembly of Adhaeribacter sp.</title>
        <authorList>
            <person name="Chhetri G."/>
        </authorList>
    </citation>
    <scope>NUCLEOTIDE SEQUENCE [LARGE SCALE GENOMIC DNA]</scope>
    <source>
        <strain evidence="3 4">DK36</strain>
    </source>
</reference>
<feature type="transmembrane region" description="Helical" evidence="1">
    <location>
        <begin position="71"/>
        <end position="96"/>
    </location>
</feature>
<protein>
    <submittedName>
        <fullName evidence="3">DUF2062 domain-containing protein</fullName>
    </submittedName>
</protein>
<evidence type="ECO:0000256" key="1">
    <source>
        <dbReference type="SAM" id="Phobius"/>
    </source>
</evidence>
<evidence type="ECO:0000313" key="4">
    <source>
        <dbReference type="Proteomes" id="UP000323426"/>
    </source>
</evidence>
<feature type="domain" description="DUF2062" evidence="2">
    <location>
        <begin position="15"/>
        <end position="156"/>
    </location>
</feature>
<comment type="caution">
    <text evidence="3">The sequence shown here is derived from an EMBL/GenBank/DDBJ whole genome shotgun (WGS) entry which is preliminary data.</text>
</comment>
<dbReference type="EMBL" id="VWSF01000003">
    <property type="protein sequence ID" value="KAA5548282.1"/>
    <property type="molecule type" value="Genomic_DNA"/>
</dbReference>
<dbReference type="RefSeq" id="WP_150087414.1">
    <property type="nucleotide sequence ID" value="NZ_VWSF01000003.1"/>
</dbReference>
<gene>
    <name evidence="3" type="ORF">F0145_06025</name>
</gene>
<dbReference type="InterPro" id="IPR018639">
    <property type="entry name" value="DUF2062"/>
</dbReference>
<keyword evidence="4" id="KW-1185">Reference proteome</keyword>
<feature type="transmembrane region" description="Helical" evidence="1">
    <location>
        <begin position="122"/>
        <end position="151"/>
    </location>
</feature>
<proteinExistence type="predicted"/>
<keyword evidence="1" id="KW-0812">Transmembrane</keyword>
<feature type="transmembrane region" description="Helical" evidence="1">
    <location>
        <begin position="35"/>
        <end position="59"/>
    </location>
</feature>
<organism evidence="3 4">
    <name type="scientific">Adhaeribacter rhizoryzae</name>
    <dbReference type="NCBI Taxonomy" id="2607907"/>
    <lineage>
        <taxon>Bacteria</taxon>
        <taxon>Pseudomonadati</taxon>
        <taxon>Bacteroidota</taxon>
        <taxon>Cytophagia</taxon>
        <taxon>Cytophagales</taxon>
        <taxon>Hymenobacteraceae</taxon>
        <taxon>Adhaeribacter</taxon>
    </lineage>
</organism>
<keyword evidence="1" id="KW-1133">Transmembrane helix</keyword>
<accession>A0A5M6DPW2</accession>
<dbReference type="PANTHER" id="PTHR35102">
    <property type="entry name" value="E3 UBIQUITIN-PROTEIN LIGASE"/>
    <property type="match status" value="1"/>
</dbReference>